<accession>A0A3B0UU65</accession>
<keyword evidence="1" id="KW-1133">Transmembrane helix</keyword>
<organism evidence="2">
    <name type="scientific">hydrothermal vent metagenome</name>
    <dbReference type="NCBI Taxonomy" id="652676"/>
    <lineage>
        <taxon>unclassified sequences</taxon>
        <taxon>metagenomes</taxon>
        <taxon>ecological metagenomes</taxon>
    </lineage>
</organism>
<feature type="transmembrane region" description="Helical" evidence="1">
    <location>
        <begin position="12"/>
        <end position="33"/>
    </location>
</feature>
<evidence type="ECO:0000313" key="2">
    <source>
        <dbReference type="EMBL" id="VAW34531.1"/>
    </source>
</evidence>
<evidence type="ECO:0000256" key="1">
    <source>
        <dbReference type="SAM" id="Phobius"/>
    </source>
</evidence>
<keyword evidence="1" id="KW-0472">Membrane</keyword>
<reference evidence="2" key="1">
    <citation type="submission" date="2018-06" db="EMBL/GenBank/DDBJ databases">
        <authorList>
            <person name="Zhirakovskaya E."/>
        </authorList>
    </citation>
    <scope>NUCLEOTIDE SEQUENCE</scope>
</reference>
<sequence>MRKIIEYLQAHLKVVIWTCYVLLAGIVVFACIIDRTHAHTAEGRALPIFWSLFGFIAAVIFIGVARWYGHSGIMTREDYYDDHSAQDD</sequence>
<name>A0A3B0UU65_9ZZZZ</name>
<dbReference type="EMBL" id="UOEY01000006">
    <property type="protein sequence ID" value="VAW34531.1"/>
    <property type="molecule type" value="Genomic_DNA"/>
</dbReference>
<keyword evidence="1" id="KW-0812">Transmembrane</keyword>
<feature type="transmembrane region" description="Helical" evidence="1">
    <location>
        <begin position="45"/>
        <end position="68"/>
    </location>
</feature>
<protein>
    <submittedName>
        <fullName evidence="2">Uncharacterized protein</fullName>
    </submittedName>
</protein>
<proteinExistence type="predicted"/>
<dbReference type="AlphaFoldDB" id="A0A3B0UU65"/>
<gene>
    <name evidence="2" type="ORF">MNBD_DELTA04-1298</name>
</gene>
<dbReference type="PROSITE" id="PS51257">
    <property type="entry name" value="PROKAR_LIPOPROTEIN"/>
    <property type="match status" value="1"/>
</dbReference>